<dbReference type="Proteomes" id="UP001179952">
    <property type="component" value="Unassembled WGS sequence"/>
</dbReference>
<protein>
    <recommendedName>
        <fullName evidence="9">Kinetochore protein SPC25</fullName>
    </recommendedName>
</protein>
<keyword evidence="6 10" id="KW-0175">Coiled coil</keyword>
<organism evidence="13 14">
    <name type="scientific">Acorus gramineus</name>
    <name type="common">Dwarf sweet flag</name>
    <dbReference type="NCBI Taxonomy" id="55184"/>
    <lineage>
        <taxon>Eukaryota</taxon>
        <taxon>Viridiplantae</taxon>
        <taxon>Streptophyta</taxon>
        <taxon>Embryophyta</taxon>
        <taxon>Tracheophyta</taxon>
        <taxon>Spermatophyta</taxon>
        <taxon>Magnoliopsida</taxon>
        <taxon>Liliopsida</taxon>
        <taxon>Acoraceae</taxon>
        <taxon>Acorus</taxon>
    </lineage>
</organism>
<evidence type="ECO:0000259" key="12">
    <source>
        <dbReference type="Pfam" id="PF08234"/>
    </source>
</evidence>
<dbReference type="GO" id="GO:0005634">
    <property type="term" value="C:nucleus"/>
    <property type="evidence" value="ECO:0007669"/>
    <property type="project" value="UniProtKB-SubCell"/>
</dbReference>
<evidence type="ECO:0000256" key="3">
    <source>
        <dbReference type="ARBA" id="ARBA00022454"/>
    </source>
</evidence>
<feature type="compositionally biased region" description="Polar residues" evidence="11">
    <location>
        <begin position="249"/>
        <end position="259"/>
    </location>
</feature>
<sequence length="295" mass="33337">MVELGLVDRIGVDSERVGSALKSYNQFLRSSVTGFRQNFEHQLKLGRLKDQLRELEEELTKTLTENARKEAKRIAINESLSVLRSKTEELTKIVQDQKARRDESTLIMSQQSISSEEKNSEDTECAKGLEESTAWYHKVLGFHIEGGHGVKFIFNKINKRNPDEEYTFTIRHEHDIYTLLKCDPPLDDIKDLIKELNHTNSLFKFVRTMRERFQATAFNGVQPASSYAHGDSSTITLSSPPSPVSASSGTDSYTDQSGVQPRGRSNAPTRKINHSQVSTPSSSRRFLCLKGDMLP</sequence>
<comment type="subunit">
    <text evidence="9">Component of the NDC80 complex.</text>
</comment>
<comment type="similarity">
    <text evidence="2 9">Belongs to the SPC25 family.</text>
</comment>
<keyword evidence="5 9" id="KW-0498">Mitosis</keyword>
<dbReference type="PANTHER" id="PTHR14281:SF0">
    <property type="entry name" value="KINETOCHORE PROTEIN SPC25"/>
    <property type="match status" value="1"/>
</dbReference>
<evidence type="ECO:0000256" key="10">
    <source>
        <dbReference type="SAM" id="Coils"/>
    </source>
</evidence>
<evidence type="ECO:0000313" key="13">
    <source>
        <dbReference type="EMBL" id="KAK1280815.1"/>
    </source>
</evidence>
<evidence type="ECO:0000256" key="2">
    <source>
        <dbReference type="ARBA" id="ARBA00006379"/>
    </source>
</evidence>
<feature type="domain" description="Chromosome segregation protein Spc25 C-terminal" evidence="12">
    <location>
        <begin position="146"/>
        <end position="214"/>
    </location>
</feature>
<keyword evidence="4 9" id="KW-0132">Cell division</keyword>
<keyword evidence="9" id="KW-0995">Kinetochore</keyword>
<keyword evidence="9" id="KW-0539">Nucleus</keyword>
<evidence type="ECO:0000313" key="14">
    <source>
        <dbReference type="Proteomes" id="UP001179952"/>
    </source>
</evidence>
<accession>A0AAV9BVN2</accession>
<evidence type="ECO:0000256" key="8">
    <source>
        <dbReference type="ARBA" id="ARBA00023328"/>
    </source>
</evidence>
<keyword evidence="14" id="KW-1185">Reference proteome</keyword>
<feature type="region of interest" description="Disordered" evidence="11">
    <location>
        <begin position="229"/>
        <end position="284"/>
    </location>
</feature>
<dbReference type="InterPro" id="IPR045143">
    <property type="entry name" value="Spc25"/>
</dbReference>
<evidence type="ECO:0000256" key="6">
    <source>
        <dbReference type="ARBA" id="ARBA00023054"/>
    </source>
</evidence>
<feature type="coiled-coil region" evidence="10">
    <location>
        <begin position="38"/>
        <end position="72"/>
    </location>
</feature>
<comment type="subcellular location">
    <subcellularLocation>
        <location evidence="1">Chromosome</location>
        <location evidence="1">Centromere</location>
    </subcellularLocation>
    <subcellularLocation>
        <location evidence="9">Nucleus</location>
    </subcellularLocation>
    <subcellularLocation>
        <location evidence="9">Chromosome</location>
        <location evidence="9">Centromere</location>
        <location evidence="9">Kinetochore</location>
    </subcellularLocation>
</comment>
<dbReference type="Pfam" id="PF08234">
    <property type="entry name" value="Spindle_Spc25"/>
    <property type="match status" value="1"/>
</dbReference>
<proteinExistence type="inferred from homology"/>
<feature type="compositionally biased region" description="Polar residues" evidence="11">
    <location>
        <begin position="274"/>
        <end position="284"/>
    </location>
</feature>
<dbReference type="PANTHER" id="PTHR14281">
    <property type="entry name" value="KINETOCHORE PROTEIN SPC25-RELATED"/>
    <property type="match status" value="1"/>
</dbReference>
<dbReference type="GO" id="GO:0031262">
    <property type="term" value="C:Ndc80 complex"/>
    <property type="evidence" value="ECO:0007669"/>
    <property type="project" value="InterPro"/>
</dbReference>
<keyword evidence="8 9" id="KW-0137">Centromere</keyword>
<keyword evidence="7 9" id="KW-0131">Cell cycle</keyword>
<evidence type="ECO:0000256" key="4">
    <source>
        <dbReference type="ARBA" id="ARBA00022618"/>
    </source>
</evidence>
<dbReference type="AlphaFoldDB" id="A0AAV9BVN2"/>
<evidence type="ECO:0000256" key="11">
    <source>
        <dbReference type="SAM" id="MobiDB-lite"/>
    </source>
</evidence>
<dbReference type="CDD" id="cd23784">
    <property type="entry name" value="RWD_Spc25"/>
    <property type="match status" value="1"/>
</dbReference>
<dbReference type="FunFam" id="3.30.457.50:FF:000001">
    <property type="entry name" value="Probable kinetochore protein spc25"/>
    <property type="match status" value="1"/>
</dbReference>
<reference evidence="13" key="1">
    <citation type="journal article" date="2023" name="Nat. Commun.">
        <title>Diploid and tetraploid genomes of Acorus and the evolution of monocots.</title>
        <authorList>
            <person name="Ma L."/>
            <person name="Liu K.W."/>
            <person name="Li Z."/>
            <person name="Hsiao Y.Y."/>
            <person name="Qi Y."/>
            <person name="Fu T."/>
            <person name="Tang G.D."/>
            <person name="Zhang D."/>
            <person name="Sun W.H."/>
            <person name="Liu D.K."/>
            <person name="Li Y."/>
            <person name="Chen G.Z."/>
            <person name="Liu X.D."/>
            <person name="Liao X.Y."/>
            <person name="Jiang Y.T."/>
            <person name="Yu X."/>
            <person name="Hao Y."/>
            <person name="Huang J."/>
            <person name="Zhao X.W."/>
            <person name="Ke S."/>
            <person name="Chen Y.Y."/>
            <person name="Wu W.L."/>
            <person name="Hsu J.L."/>
            <person name="Lin Y.F."/>
            <person name="Huang M.D."/>
            <person name="Li C.Y."/>
            <person name="Huang L."/>
            <person name="Wang Z.W."/>
            <person name="Zhao X."/>
            <person name="Zhong W.Y."/>
            <person name="Peng D.H."/>
            <person name="Ahmad S."/>
            <person name="Lan S."/>
            <person name="Zhang J.S."/>
            <person name="Tsai W.C."/>
            <person name="Van de Peer Y."/>
            <person name="Liu Z.J."/>
        </authorList>
    </citation>
    <scope>NUCLEOTIDE SEQUENCE</scope>
    <source>
        <strain evidence="13">SCP</strain>
    </source>
</reference>
<evidence type="ECO:0000256" key="9">
    <source>
        <dbReference type="RuleBase" id="RU367150"/>
    </source>
</evidence>
<comment type="function">
    <text evidence="9">Acts as a component of the essential kinetochore-associated NDC80 complex, which is required for chromosome segregation and spindle checkpoint activity.</text>
</comment>
<feature type="compositionally biased region" description="Low complexity" evidence="11">
    <location>
        <begin position="232"/>
        <end position="248"/>
    </location>
</feature>
<keyword evidence="3 9" id="KW-0158">Chromosome</keyword>
<evidence type="ECO:0000256" key="5">
    <source>
        <dbReference type="ARBA" id="ARBA00022776"/>
    </source>
</evidence>
<comment type="caution">
    <text evidence="13">The sequence shown here is derived from an EMBL/GenBank/DDBJ whole genome shotgun (WGS) entry which is preliminary data.</text>
</comment>
<reference evidence="13" key="2">
    <citation type="submission" date="2023-06" db="EMBL/GenBank/DDBJ databases">
        <authorList>
            <person name="Ma L."/>
            <person name="Liu K.-W."/>
            <person name="Li Z."/>
            <person name="Hsiao Y.-Y."/>
            <person name="Qi Y."/>
            <person name="Fu T."/>
            <person name="Tang G."/>
            <person name="Zhang D."/>
            <person name="Sun W.-H."/>
            <person name="Liu D.-K."/>
            <person name="Li Y."/>
            <person name="Chen G.-Z."/>
            <person name="Liu X.-D."/>
            <person name="Liao X.-Y."/>
            <person name="Jiang Y.-T."/>
            <person name="Yu X."/>
            <person name="Hao Y."/>
            <person name="Huang J."/>
            <person name="Zhao X.-W."/>
            <person name="Ke S."/>
            <person name="Chen Y.-Y."/>
            <person name="Wu W.-L."/>
            <person name="Hsu J.-L."/>
            <person name="Lin Y.-F."/>
            <person name="Huang M.-D."/>
            <person name="Li C.-Y."/>
            <person name="Huang L."/>
            <person name="Wang Z.-W."/>
            <person name="Zhao X."/>
            <person name="Zhong W.-Y."/>
            <person name="Peng D.-H."/>
            <person name="Ahmad S."/>
            <person name="Lan S."/>
            <person name="Zhang J.-S."/>
            <person name="Tsai W.-C."/>
            <person name="Van De Peer Y."/>
            <person name="Liu Z.-J."/>
        </authorList>
    </citation>
    <scope>NUCLEOTIDE SEQUENCE</scope>
    <source>
        <strain evidence="13">SCP</strain>
        <tissue evidence="13">Leaves</tissue>
    </source>
</reference>
<evidence type="ECO:0000256" key="7">
    <source>
        <dbReference type="ARBA" id="ARBA00023306"/>
    </source>
</evidence>
<evidence type="ECO:0000256" key="1">
    <source>
        <dbReference type="ARBA" id="ARBA00004584"/>
    </source>
</evidence>
<gene>
    <name evidence="13" type="ORF">QJS04_geneDACA002769</name>
</gene>
<dbReference type="InterPro" id="IPR013255">
    <property type="entry name" value="Spc25_C"/>
</dbReference>
<name>A0AAV9BVN2_ACOGR</name>
<dbReference type="EMBL" id="JAUJYN010000001">
    <property type="protein sequence ID" value="KAK1280815.1"/>
    <property type="molecule type" value="Genomic_DNA"/>
</dbReference>
<dbReference type="Gene3D" id="3.30.457.50">
    <property type="entry name" value="Chromosome segregation protein Spc25"/>
    <property type="match status" value="1"/>
</dbReference>
<dbReference type="GO" id="GO:0007059">
    <property type="term" value="P:chromosome segregation"/>
    <property type="evidence" value="ECO:0007669"/>
    <property type="project" value="InterPro"/>
</dbReference>
<dbReference type="GO" id="GO:0051301">
    <property type="term" value="P:cell division"/>
    <property type="evidence" value="ECO:0007669"/>
    <property type="project" value="UniProtKB-UniRule"/>
</dbReference>